<sequence length="259" mass="28524">MEGYPGGEVNATAGRPAECPEGFCPQCFACGFEVPVNKHGTWLVKEGWRDVLKATSTHRGTKWKQDKFDIGMEDDQYVQGMWASRKPPARKDVELLRRWMRVAVDALKFVQTTHGKSRQGAPSEDAEEKGTDEGAQPPASAGIRAGGRGAAETPADTTEAETPEEESELKKPEPEVAPRDVEMHLQWLLQVESIFDRGIHEMVHQIGMQHSDQGQLLAEMWHLQAGVTGRFLQTAIPESRPTPSTLPGASWGAQPWSAS</sequence>
<name>A0AAE0BY94_9CHLO</name>
<comment type="caution">
    <text evidence="2">The sequence shown here is derived from an EMBL/GenBank/DDBJ whole genome shotgun (WGS) entry which is preliminary data.</text>
</comment>
<gene>
    <name evidence="2" type="ORF">CYMTET_46145</name>
</gene>
<feature type="compositionally biased region" description="Basic and acidic residues" evidence="1">
    <location>
        <begin position="168"/>
        <end position="178"/>
    </location>
</feature>
<proteinExistence type="predicted"/>
<keyword evidence="3" id="KW-1185">Reference proteome</keyword>
<organism evidence="2 3">
    <name type="scientific">Cymbomonas tetramitiformis</name>
    <dbReference type="NCBI Taxonomy" id="36881"/>
    <lineage>
        <taxon>Eukaryota</taxon>
        <taxon>Viridiplantae</taxon>
        <taxon>Chlorophyta</taxon>
        <taxon>Pyramimonadophyceae</taxon>
        <taxon>Pyramimonadales</taxon>
        <taxon>Pyramimonadaceae</taxon>
        <taxon>Cymbomonas</taxon>
    </lineage>
</organism>
<accession>A0AAE0BY94</accession>
<evidence type="ECO:0000313" key="2">
    <source>
        <dbReference type="EMBL" id="KAK3244234.1"/>
    </source>
</evidence>
<dbReference type="Proteomes" id="UP001190700">
    <property type="component" value="Unassembled WGS sequence"/>
</dbReference>
<evidence type="ECO:0000313" key="3">
    <source>
        <dbReference type="Proteomes" id="UP001190700"/>
    </source>
</evidence>
<dbReference type="AlphaFoldDB" id="A0AAE0BY94"/>
<feature type="region of interest" description="Disordered" evidence="1">
    <location>
        <begin position="237"/>
        <end position="259"/>
    </location>
</feature>
<feature type="region of interest" description="Disordered" evidence="1">
    <location>
        <begin position="112"/>
        <end position="178"/>
    </location>
</feature>
<reference evidence="2 3" key="1">
    <citation type="journal article" date="2015" name="Genome Biol. Evol.">
        <title>Comparative Genomics of a Bacterivorous Green Alga Reveals Evolutionary Causalities and Consequences of Phago-Mixotrophic Mode of Nutrition.</title>
        <authorList>
            <person name="Burns J.A."/>
            <person name="Paasch A."/>
            <person name="Narechania A."/>
            <person name="Kim E."/>
        </authorList>
    </citation>
    <scope>NUCLEOTIDE SEQUENCE [LARGE SCALE GENOMIC DNA]</scope>
    <source>
        <strain evidence="2 3">PLY_AMNH</strain>
    </source>
</reference>
<dbReference type="EMBL" id="LGRX02032076">
    <property type="protein sequence ID" value="KAK3244234.1"/>
    <property type="molecule type" value="Genomic_DNA"/>
</dbReference>
<evidence type="ECO:0000256" key="1">
    <source>
        <dbReference type="SAM" id="MobiDB-lite"/>
    </source>
</evidence>
<feature type="compositionally biased region" description="Acidic residues" evidence="1">
    <location>
        <begin position="158"/>
        <end position="167"/>
    </location>
</feature>
<protein>
    <submittedName>
        <fullName evidence="2">Uncharacterized protein</fullName>
    </submittedName>
</protein>